<dbReference type="InterPro" id="IPR036388">
    <property type="entry name" value="WH-like_DNA-bd_sf"/>
</dbReference>
<dbReference type="Gene3D" id="1.20.120.530">
    <property type="entry name" value="GntR ligand-binding domain-like"/>
    <property type="match status" value="1"/>
</dbReference>
<dbReference type="SMART" id="SM00895">
    <property type="entry name" value="FCD"/>
    <property type="match status" value="1"/>
</dbReference>
<dbReference type="HOGENOM" id="CLU_017584_5_1_9"/>
<dbReference type="SMART" id="SM00345">
    <property type="entry name" value="HTH_GNTR"/>
    <property type="match status" value="1"/>
</dbReference>
<dbReference type="PANTHER" id="PTHR43537">
    <property type="entry name" value="TRANSCRIPTIONAL REGULATOR, GNTR FAMILY"/>
    <property type="match status" value="1"/>
</dbReference>
<dbReference type="Gene3D" id="1.10.10.10">
    <property type="entry name" value="Winged helix-like DNA-binding domain superfamily/Winged helix DNA-binding domain"/>
    <property type="match status" value="1"/>
</dbReference>
<dbReference type="GO" id="GO:0003677">
    <property type="term" value="F:DNA binding"/>
    <property type="evidence" value="ECO:0007669"/>
    <property type="project" value="UniProtKB-KW"/>
</dbReference>
<evidence type="ECO:0000313" key="5">
    <source>
        <dbReference type="EMBL" id="AEE14854.1"/>
    </source>
</evidence>
<dbReference type="eggNOG" id="COG1802">
    <property type="taxonomic scope" value="Bacteria"/>
</dbReference>
<keyword evidence="1" id="KW-0805">Transcription regulation</keyword>
<feature type="domain" description="HTH gntR-type" evidence="4">
    <location>
        <begin position="10"/>
        <end position="77"/>
    </location>
</feature>
<dbReference type="SUPFAM" id="SSF48008">
    <property type="entry name" value="GntR ligand-binding domain-like"/>
    <property type="match status" value="1"/>
</dbReference>
<proteinExistence type="predicted"/>
<evidence type="ECO:0000313" key="6">
    <source>
        <dbReference type="Proteomes" id="UP000011765"/>
    </source>
</evidence>
<evidence type="ECO:0000256" key="3">
    <source>
        <dbReference type="ARBA" id="ARBA00023163"/>
    </source>
</evidence>
<dbReference type="KEGG" id="tnr:Thena_1235"/>
<evidence type="ECO:0000256" key="2">
    <source>
        <dbReference type="ARBA" id="ARBA00023125"/>
    </source>
</evidence>
<name>M1E946_9BACT</name>
<dbReference type="Pfam" id="PF00392">
    <property type="entry name" value="GntR"/>
    <property type="match status" value="1"/>
</dbReference>
<keyword evidence="3" id="KW-0804">Transcription</keyword>
<dbReference type="RefSeq" id="WP_013756575.1">
    <property type="nucleotide sequence ID" value="NC_015499.1"/>
</dbReference>
<dbReference type="EMBL" id="CP002690">
    <property type="protein sequence ID" value="AEE14854.1"/>
    <property type="molecule type" value="Genomic_DNA"/>
</dbReference>
<gene>
    <name evidence="5" type="ORF">Thena_1235</name>
</gene>
<keyword evidence="2" id="KW-0238">DNA-binding</keyword>
<dbReference type="InterPro" id="IPR011711">
    <property type="entry name" value="GntR_C"/>
</dbReference>
<dbReference type="InterPro" id="IPR000524">
    <property type="entry name" value="Tscrpt_reg_HTH_GntR"/>
</dbReference>
<dbReference type="Proteomes" id="UP000011765">
    <property type="component" value="Chromosome"/>
</dbReference>
<sequence length="222" mass="26046">MPKSYKRRKHLLSDEAYEKLKKHIFLGKIKVGELETERGLAERFNMSRTPIREAILKLEKEGLVTVIPREGILIGSLNRFDLKEIFEIRRLLESFSAEKLARVKSDIDFSKLEKIIINARKRISKKNYVGFVDLDREFHSTIAELTKNRYVVRFLEDIRDVMNLSGIKALTKSWDYEQVLREHTEILDAMKKKDPSSAKKAMDKHLLNTFKAMIRILPKIED</sequence>
<dbReference type="InterPro" id="IPR008920">
    <property type="entry name" value="TF_FadR/GntR_C"/>
</dbReference>
<dbReference type="PRINTS" id="PR00035">
    <property type="entry name" value="HTHGNTR"/>
</dbReference>
<dbReference type="AlphaFoldDB" id="M1E946"/>
<keyword evidence="6" id="KW-1185">Reference proteome</keyword>
<dbReference type="PROSITE" id="PS50949">
    <property type="entry name" value="HTH_GNTR"/>
    <property type="match status" value="1"/>
</dbReference>
<dbReference type="OrthoDB" id="9781630at2"/>
<dbReference type="PANTHER" id="PTHR43537:SF5">
    <property type="entry name" value="UXU OPERON TRANSCRIPTIONAL REGULATOR"/>
    <property type="match status" value="1"/>
</dbReference>
<dbReference type="CDD" id="cd07377">
    <property type="entry name" value="WHTH_GntR"/>
    <property type="match status" value="1"/>
</dbReference>
<accession>M1E946</accession>
<dbReference type="SUPFAM" id="SSF46785">
    <property type="entry name" value="Winged helix' DNA-binding domain"/>
    <property type="match status" value="1"/>
</dbReference>
<reference evidence="5 6" key="1">
    <citation type="submission" date="2011-04" db="EMBL/GenBank/DDBJ databases">
        <title>The complete genome of Thermodesulfobium narugense DSM 14796.</title>
        <authorList>
            <consortium name="US DOE Joint Genome Institute (JGI-PGF)"/>
            <person name="Lucas S."/>
            <person name="Han J."/>
            <person name="Lapidus A."/>
            <person name="Bruce D."/>
            <person name="Goodwin L."/>
            <person name="Pitluck S."/>
            <person name="Peters L."/>
            <person name="Kyrpides N."/>
            <person name="Mavromatis K."/>
            <person name="Pagani I."/>
            <person name="Ivanova N."/>
            <person name="Ovchinnikova G."/>
            <person name="Zhang X."/>
            <person name="Saunders L."/>
            <person name="Detter J.C."/>
            <person name="Tapia R."/>
            <person name="Han C."/>
            <person name="Land M."/>
            <person name="Hauser L."/>
            <person name="Markowitz V."/>
            <person name="Cheng J.-F."/>
            <person name="Hugenholtz P."/>
            <person name="Woyke T."/>
            <person name="Wu D."/>
            <person name="Spring S."/>
            <person name="Schroeder M."/>
            <person name="Brambilla E."/>
            <person name="Klenk H.-P."/>
            <person name="Eisen J.A."/>
        </authorList>
    </citation>
    <scope>NUCLEOTIDE SEQUENCE [LARGE SCALE GENOMIC DNA]</scope>
    <source>
        <strain evidence="5 6">DSM 14796</strain>
    </source>
</reference>
<evidence type="ECO:0000259" key="4">
    <source>
        <dbReference type="PROSITE" id="PS50949"/>
    </source>
</evidence>
<dbReference type="Pfam" id="PF07729">
    <property type="entry name" value="FCD"/>
    <property type="match status" value="1"/>
</dbReference>
<dbReference type="STRING" id="747365.Thena_1235"/>
<evidence type="ECO:0000256" key="1">
    <source>
        <dbReference type="ARBA" id="ARBA00023015"/>
    </source>
</evidence>
<dbReference type="GO" id="GO:0003700">
    <property type="term" value="F:DNA-binding transcription factor activity"/>
    <property type="evidence" value="ECO:0007669"/>
    <property type="project" value="InterPro"/>
</dbReference>
<organism evidence="5 6">
    <name type="scientific">Thermodesulfobium narugense DSM 14796</name>
    <dbReference type="NCBI Taxonomy" id="747365"/>
    <lineage>
        <taxon>Bacteria</taxon>
        <taxon>Pseudomonadati</taxon>
        <taxon>Thermodesulfobiota</taxon>
        <taxon>Thermodesulfobiia</taxon>
        <taxon>Thermodesulfobiales</taxon>
        <taxon>Thermodesulfobiaceae</taxon>
        <taxon>Thermodesulfobium</taxon>
    </lineage>
</organism>
<dbReference type="InterPro" id="IPR036390">
    <property type="entry name" value="WH_DNA-bd_sf"/>
</dbReference>
<protein>
    <submittedName>
        <fullName evidence="5">Transcriptional regulator, GntR family</fullName>
    </submittedName>
</protein>